<reference evidence="2" key="1">
    <citation type="journal article" date="2019" name="Sci. Rep.">
        <title>Draft genome of Tanacetum cinerariifolium, the natural source of mosquito coil.</title>
        <authorList>
            <person name="Yamashiro T."/>
            <person name="Shiraishi A."/>
            <person name="Satake H."/>
            <person name="Nakayama K."/>
        </authorList>
    </citation>
    <scope>NUCLEOTIDE SEQUENCE</scope>
</reference>
<sequence>MATISNAPKLIDKKKDFQEKSDDESDERSSEEYLRDLDLEFHERTLLANSKQTFDWDEEEVLDEEEETRVRVLMALVDDDLSVGKNHARNGEWIDNTIKSEQISSQKKKILGSEQLIQKLSVFKVKENSIIHASLDYDHEMVLKSKDWVERLNPNSKHLNFNTERILVPESQTVNESLQYTKAPTDTESSKDLKSQPQTPLHLLKALQGASPSYEKPMIKFEVSHYTNHSTDDYYMILYYMKCKRDDHMTSDHDIFLTLLKSSREYKAQPYQYGSPAKQILKSKAKPFPPCIHCGFDDHRPDDYRNYPECKIGRSYNHFTSGHNRVILVKGWVLVESSQYSESSINVSCKTCGSNFFDLESPQDMVFILREKVCVA</sequence>
<feature type="region of interest" description="Disordered" evidence="1">
    <location>
        <begin position="1"/>
        <end position="32"/>
    </location>
</feature>
<evidence type="ECO:0000313" key="2">
    <source>
        <dbReference type="EMBL" id="GEX74761.1"/>
    </source>
</evidence>
<evidence type="ECO:0000256" key="1">
    <source>
        <dbReference type="SAM" id="MobiDB-lite"/>
    </source>
</evidence>
<feature type="compositionally biased region" description="Basic and acidic residues" evidence="1">
    <location>
        <begin position="10"/>
        <end position="20"/>
    </location>
</feature>
<gene>
    <name evidence="2" type="ORF">Tci_346736</name>
</gene>
<dbReference type="AlphaFoldDB" id="A0A699H7W0"/>
<comment type="caution">
    <text evidence="2">The sequence shown here is derived from an EMBL/GenBank/DDBJ whole genome shotgun (WGS) entry which is preliminary data.</text>
</comment>
<proteinExistence type="predicted"/>
<organism evidence="2">
    <name type="scientific">Tanacetum cinerariifolium</name>
    <name type="common">Dalmatian daisy</name>
    <name type="synonym">Chrysanthemum cinerariifolium</name>
    <dbReference type="NCBI Taxonomy" id="118510"/>
    <lineage>
        <taxon>Eukaryota</taxon>
        <taxon>Viridiplantae</taxon>
        <taxon>Streptophyta</taxon>
        <taxon>Embryophyta</taxon>
        <taxon>Tracheophyta</taxon>
        <taxon>Spermatophyta</taxon>
        <taxon>Magnoliopsida</taxon>
        <taxon>eudicotyledons</taxon>
        <taxon>Gunneridae</taxon>
        <taxon>Pentapetalae</taxon>
        <taxon>asterids</taxon>
        <taxon>campanulids</taxon>
        <taxon>Asterales</taxon>
        <taxon>Asteraceae</taxon>
        <taxon>Asteroideae</taxon>
        <taxon>Anthemideae</taxon>
        <taxon>Anthemidinae</taxon>
        <taxon>Tanacetum</taxon>
    </lineage>
</organism>
<dbReference type="EMBL" id="BKCJ010127488">
    <property type="protein sequence ID" value="GEX74761.1"/>
    <property type="molecule type" value="Genomic_DNA"/>
</dbReference>
<name>A0A699H7W0_TANCI</name>
<protein>
    <submittedName>
        <fullName evidence="2">Uncharacterized protein</fullName>
    </submittedName>
</protein>
<accession>A0A699H7W0</accession>